<reference evidence="1" key="2">
    <citation type="submission" date="2014-05" db="EMBL/GenBank/DDBJ databases">
        <title>The genome and life-stage specific transcriptomes of Globodera pallida elucidate key aspects of plant parasitism by a cyst nematode.</title>
        <authorList>
            <person name="Cotton J.A."/>
            <person name="Lilley C.J."/>
            <person name="Jones L.M."/>
            <person name="Kikuchi T."/>
            <person name="Reid A.J."/>
            <person name="Thorpe P."/>
            <person name="Tsai I.J."/>
            <person name="Beasley H."/>
            <person name="Blok V."/>
            <person name="Cock P.J.A."/>
            <person name="Van den Akker S.E."/>
            <person name="Holroyd N."/>
            <person name="Hunt M."/>
            <person name="Mantelin S."/>
            <person name="Naghra H."/>
            <person name="Pain A."/>
            <person name="Palomares-Rius J.E."/>
            <person name="Zarowiecki M."/>
            <person name="Berriman M."/>
            <person name="Jones J.T."/>
            <person name="Urwin P.E."/>
        </authorList>
    </citation>
    <scope>NUCLEOTIDE SEQUENCE [LARGE SCALE GENOMIC DNA]</scope>
    <source>
        <strain evidence="1">Lindley</strain>
    </source>
</reference>
<name>A0A183BZR0_GLOPA</name>
<dbReference type="AlphaFoldDB" id="A0A183BZR0"/>
<reference evidence="2" key="3">
    <citation type="submission" date="2016-06" db="UniProtKB">
        <authorList>
            <consortium name="WormBaseParasite"/>
        </authorList>
    </citation>
    <scope>IDENTIFICATION</scope>
</reference>
<keyword evidence="1" id="KW-1185">Reference proteome</keyword>
<organism evidence="1 2">
    <name type="scientific">Globodera pallida</name>
    <name type="common">Potato cyst nematode worm</name>
    <name type="synonym">Heterodera pallida</name>
    <dbReference type="NCBI Taxonomy" id="36090"/>
    <lineage>
        <taxon>Eukaryota</taxon>
        <taxon>Metazoa</taxon>
        <taxon>Ecdysozoa</taxon>
        <taxon>Nematoda</taxon>
        <taxon>Chromadorea</taxon>
        <taxon>Rhabditida</taxon>
        <taxon>Tylenchina</taxon>
        <taxon>Tylenchomorpha</taxon>
        <taxon>Tylenchoidea</taxon>
        <taxon>Heteroderidae</taxon>
        <taxon>Heteroderinae</taxon>
        <taxon>Globodera</taxon>
    </lineage>
</organism>
<evidence type="ECO:0000313" key="1">
    <source>
        <dbReference type="Proteomes" id="UP000050741"/>
    </source>
</evidence>
<dbReference type="WBParaSite" id="GPLIN_000610100">
    <property type="protein sequence ID" value="GPLIN_000610100"/>
    <property type="gene ID" value="GPLIN_000610100"/>
</dbReference>
<accession>A0A183BZR0</accession>
<protein>
    <submittedName>
        <fullName evidence="2">S-adenosyl-L-methionine-dependent methyltransferase</fullName>
    </submittedName>
</protein>
<proteinExistence type="predicted"/>
<dbReference type="Proteomes" id="UP000050741">
    <property type="component" value="Unassembled WGS sequence"/>
</dbReference>
<evidence type="ECO:0000313" key="2">
    <source>
        <dbReference type="WBParaSite" id="GPLIN_000610100"/>
    </source>
</evidence>
<reference evidence="1" key="1">
    <citation type="submission" date="2013-12" db="EMBL/GenBank/DDBJ databases">
        <authorList>
            <person name="Aslett M."/>
        </authorList>
    </citation>
    <scope>NUCLEOTIDE SEQUENCE [LARGE SCALE GENOMIC DNA]</scope>
    <source>
        <strain evidence="1">Lindley</strain>
    </source>
</reference>
<sequence>MAPPAKKKKANSSVTDCQSLALSQSLITSAAGTRRSARLANKNKTNLKKIFICGDVWFDIFPLLGHAKVAFEVALLSDRFDRLVDAHFKSMEWSLGWLNIRRAVKGNGADIVKRTSNEVARRLSIPQEPLPDNVVGFKRIWISYINQSVIKFLQSIRRLFASKGTNLWIETDEYQNRSWEIIWYRIWPLFKDNIFGISLHSSELDRLRQFSPTVLGDCAKLRLIEYSGLFLEFPADDSVGDSSEQAVAKWLYTPRGDGLPKLRRFKKDDWLLVRCPIERDENKWAEWEQEAFSDIDEGLLDAGEGPSDPKKRKN</sequence>